<dbReference type="eggNOG" id="arCOG11072">
    <property type="taxonomic scope" value="Archaea"/>
</dbReference>
<protein>
    <submittedName>
        <fullName evidence="1">Uncharacterized protein</fullName>
    </submittedName>
</protein>
<dbReference type="EMBL" id="AOHY01000016">
    <property type="protein sequence ID" value="ELY49828.1"/>
    <property type="molecule type" value="Genomic_DNA"/>
</dbReference>
<sequence>MSTAAVGTITMSVTHDRTDLLKNASVVTTLLDAVMEFAKGRKRSGLLLLGAAAVSSRVPGFGTATSALLRLYRRLR</sequence>
<proteinExistence type="predicted"/>
<accession>L9WNA6</accession>
<dbReference type="PATRIC" id="fig|1227500.6.peg.1504"/>
<evidence type="ECO:0000313" key="2">
    <source>
        <dbReference type="Proteomes" id="UP000011690"/>
    </source>
</evidence>
<organism evidence="1 2">
    <name type="scientific">Natronorubrum bangense JCM 10635</name>
    <dbReference type="NCBI Taxonomy" id="1227500"/>
    <lineage>
        <taxon>Archaea</taxon>
        <taxon>Methanobacteriati</taxon>
        <taxon>Methanobacteriota</taxon>
        <taxon>Stenosarchaea group</taxon>
        <taxon>Halobacteria</taxon>
        <taxon>Halobacteriales</taxon>
        <taxon>Natrialbaceae</taxon>
        <taxon>Natronorubrum</taxon>
    </lineage>
</organism>
<dbReference type="Proteomes" id="UP000011690">
    <property type="component" value="Unassembled WGS sequence"/>
</dbReference>
<keyword evidence="2" id="KW-1185">Reference proteome</keyword>
<dbReference type="AlphaFoldDB" id="L9WNA6"/>
<reference evidence="1 2" key="1">
    <citation type="journal article" date="2014" name="PLoS Genet.">
        <title>Phylogenetically driven sequencing of extremely halophilic archaea reveals strategies for static and dynamic osmo-response.</title>
        <authorList>
            <person name="Becker E.A."/>
            <person name="Seitzer P.M."/>
            <person name="Tritt A."/>
            <person name="Larsen D."/>
            <person name="Krusor M."/>
            <person name="Yao A.I."/>
            <person name="Wu D."/>
            <person name="Madern D."/>
            <person name="Eisen J.A."/>
            <person name="Darling A.E."/>
            <person name="Facciotti M.T."/>
        </authorList>
    </citation>
    <scope>NUCLEOTIDE SEQUENCE [LARGE SCALE GENOMIC DNA]</scope>
    <source>
        <strain evidence="1 2">JCM 10635</strain>
    </source>
</reference>
<evidence type="ECO:0000313" key="1">
    <source>
        <dbReference type="EMBL" id="ELY49828.1"/>
    </source>
</evidence>
<gene>
    <name evidence="1" type="ORF">C494_07445</name>
</gene>
<comment type="caution">
    <text evidence="1">The sequence shown here is derived from an EMBL/GenBank/DDBJ whole genome shotgun (WGS) entry which is preliminary data.</text>
</comment>
<name>L9WNA6_9EURY</name>